<name>A0A1Q2HNG0_9BACT</name>
<dbReference type="OrthoDB" id="9803631at2"/>
<evidence type="ECO:0000256" key="6">
    <source>
        <dbReference type="ARBA" id="ARBA00022989"/>
    </source>
</evidence>
<keyword evidence="2" id="KW-0813">Transport</keyword>
<dbReference type="GO" id="GO:0012505">
    <property type="term" value="C:endomembrane system"/>
    <property type="evidence" value="ECO:0007669"/>
    <property type="project" value="UniProtKB-SubCell"/>
</dbReference>
<dbReference type="STRING" id="1940790.L21SP3_00791"/>
<sequence>MELLQTLILSFLSIVIVNNLVFSKFLGICPYLGVSGRLDMAFGMGMAVTFVVTLSGTMTWLIDNFILMPMNIEVMRYVCFILVIAGAVQLVEMYVRKFFPTLYESFGIFLALITTNCAILGLCLFLHLWGVSNFLNALVLSFGSGVGFTMAICIMAGIRENLDLADVPESLKGAPITLITAGILSLAFMGFNGMIK</sequence>
<keyword evidence="4" id="KW-1278">Translocase</keyword>
<feature type="transmembrane region" description="Helical" evidence="8">
    <location>
        <begin position="74"/>
        <end position="95"/>
    </location>
</feature>
<gene>
    <name evidence="9" type="primary">rnfA</name>
    <name evidence="9" type="ORF">L21SP3_00791</name>
</gene>
<evidence type="ECO:0000313" key="9">
    <source>
        <dbReference type="EMBL" id="AQQ08997.1"/>
    </source>
</evidence>
<feature type="transmembrane region" description="Helical" evidence="8">
    <location>
        <begin position="135"/>
        <end position="158"/>
    </location>
</feature>
<evidence type="ECO:0000256" key="3">
    <source>
        <dbReference type="ARBA" id="ARBA00022692"/>
    </source>
</evidence>
<evidence type="ECO:0000256" key="8">
    <source>
        <dbReference type="SAM" id="Phobius"/>
    </source>
</evidence>
<dbReference type="GO" id="GO:0005886">
    <property type="term" value="C:plasma membrane"/>
    <property type="evidence" value="ECO:0007669"/>
    <property type="project" value="TreeGrafter"/>
</dbReference>
<reference evidence="10" key="1">
    <citation type="submission" date="2017-02" db="EMBL/GenBank/DDBJ databases">
        <title>Comparative genomics and description of representatives of a novel lineage of planctomycetes thriving in anoxic sediments.</title>
        <authorList>
            <person name="Spring S."/>
            <person name="Bunk B."/>
            <person name="Sproer C."/>
            <person name="Klenk H.-P."/>
        </authorList>
    </citation>
    <scope>NUCLEOTIDE SEQUENCE [LARGE SCALE GENOMIC DNA]</scope>
    <source>
        <strain evidence="10">L21-RPul-D3</strain>
    </source>
</reference>
<dbReference type="GO" id="GO:0022900">
    <property type="term" value="P:electron transport chain"/>
    <property type="evidence" value="ECO:0007669"/>
    <property type="project" value="InterPro"/>
</dbReference>
<keyword evidence="5" id="KW-0249">Electron transport</keyword>
<dbReference type="RefSeq" id="WP_077539459.1">
    <property type="nucleotide sequence ID" value="NZ_CP019633.1"/>
</dbReference>
<keyword evidence="10" id="KW-1185">Reference proteome</keyword>
<dbReference type="PIRSF" id="PIRSF006102">
    <property type="entry name" value="NQR_DE"/>
    <property type="match status" value="1"/>
</dbReference>
<evidence type="ECO:0000256" key="1">
    <source>
        <dbReference type="ARBA" id="ARBA00004127"/>
    </source>
</evidence>
<dbReference type="AlphaFoldDB" id="A0A1Q2HNG0"/>
<keyword evidence="6 8" id="KW-1133">Transmembrane helix</keyword>
<evidence type="ECO:0000256" key="7">
    <source>
        <dbReference type="ARBA" id="ARBA00023136"/>
    </source>
</evidence>
<accession>A0A1Q2HNG0</accession>
<dbReference type="PANTHER" id="PTHR30335:SF0">
    <property type="entry name" value="ION-TRANSLOCATING OXIDOREDUCTASE COMPLEX SUBUNIT A"/>
    <property type="match status" value="1"/>
</dbReference>
<comment type="subcellular location">
    <subcellularLocation>
        <location evidence="1">Endomembrane system</location>
        <topology evidence="1">Multi-pass membrane protein</topology>
    </subcellularLocation>
</comment>
<feature type="transmembrane region" description="Helical" evidence="8">
    <location>
        <begin position="170"/>
        <end position="191"/>
    </location>
</feature>
<feature type="transmembrane region" description="Helical" evidence="8">
    <location>
        <begin position="41"/>
        <end position="62"/>
    </location>
</feature>
<dbReference type="NCBIfam" id="TIGR01943">
    <property type="entry name" value="rnfA"/>
    <property type="match status" value="1"/>
</dbReference>
<dbReference type="InterPro" id="IPR003667">
    <property type="entry name" value="NqrDE/RnfAE"/>
</dbReference>
<feature type="transmembrane region" description="Helical" evidence="8">
    <location>
        <begin position="6"/>
        <end position="29"/>
    </location>
</feature>
<evidence type="ECO:0000256" key="4">
    <source>
        <dbReference type="ARBA" id="ARBA00022967"/>
    </source>
</evidence>
<keyword evidence="7 8" id="KW-0472">Membrane</keyword>
<keyword evidence="3 8" id="KW-0812">Transmembrane</keyword>
<evidence type="ECO:0000313" key="10">
    <source>
        <dbReference type="Proteomes" id="UP000188273"/>
    </source>
</evidence>
<protein>
    <submittedName>
        <fullName evidence="9">Electron transport complex protein RnfA</fullName>
    </submittedName>
</protein>
<dbReference type="InterPro" id="IPR050133">
    <property type="entry name" value="NqrDE/RnfAE_oxidrdctase"/>
</dbReference>
<dbReference type="EMBL" id="CP019633">
    <property type="protein sequence ID" value="AQQ08997.1"/>
    <property type="molecule type" value="Genomic_DNA"/>
</dbReference>
<dbReference type="Pfam" id="PF02508">
    <property type="entry name" value="Rnf-Nqr"/>
    <property type="match status" value="1"/>
</dbReference>
<feature type="transmembrane region" description="Helical" evidence="8">
    <location>
        <begin position="107"/>
        <end position="129"/>
    </location>
</feature>
<proteinExistence type="predicted"/>
<dbReference type="Proteomes" id="UP000188273">
    <property type="component" value="Chromosome"/>
</dbReference>
<evidence type="ECO:0000256" key="2">
    <source>
        <dbReference type="ARBA" id="ARBA00022448"/>
    </source>
</evidence>
<organism evidence="9 10">
    <name type="scientific">Sedimentisphaera cyanobacteriorum</name>
    <dbReference type="NCBI Taxonomy" id="1940790"/>
    <lineage>
        <taxon>Bacteria</taxon>
        <taxon>Pseudomonadati</taxon>
        <taxon>Planctomycetota</taxon>
        <taxon>Phycisphaerae</taxon>
        <taxon>Sedimentisphaerales</taxon>
        <taxon>Sedimentisphaeraceae</taxon>
        <taxon>Sedimentisphaera</taxon>
    </lineage>
</organism>
<dbReference type="KEGG" id="pbu:L21SP3_00791"/>
<dbReference type="InterPro" id="IPR011293">
    <property type="entry name" value="Ion_transpt_RnfA/RsxA"/>
</dbReference>
<evidence type="ECO:0000256" key="5">
    <source>
        <dbReference type="ARBA" id="ARBA00022982"/>
    </source>
</evidence>
<dbReference type="PANTHER" id="PTHR30335">
    <property type="entry name" value="INTEGRAL MEMBRANE PROTEIN OF SOXR-REDUCING COMPLEX"/>
    <property type="match status" value="1"/>
</dbReference>